<comment type="caution">
    <text evidence="2">The sequence shown here is derived from an EMBL/GenBank/DDBJ whole genome shotgun (WGS) entry which is preliminary data.</text>
</comment>
<dbReference type="GO" id="GO:0008270">
    <property type="term" value="F:zinc ion binding"/>
    <property type="evidence" value="ECO:0007669"/>
    <property type="project" value="InterPro"/>
</dbReference>
<organism evidence="2 3">
    <name type="scientific">Roseibacillus ishigakijimensis</name>
    <dbReference type="NCBI Taxonomy" id="454146"/>
    <lineage>
        <taxon>Bacteria</taxon>
        <taxon>Pseudomonadati</taxon>
        <taxon>Verrucomicrobiota</taxon>
        <taxon>Verrucomicrobiia</taxon>
        <taxon>Verrucomicrobiales</taxon>
        <taxon>Verrucomicrobiaceae</taxon>
        <taxon>Roseibacillus</taxon>
    </lineage>
</organism>
<dbReference type="Gene3D" id="1.10.30.50">
    <property type="match status" value="1"/>
</dbReference>
<accession>A0A934RMU1</accession>
<dbReference type="GO" id="GO:0004519">
    <property type="term" value="F:endonuclease activity"/>
    <property type="evidence" value="ECO:0007669"/>
    <property type="project" value="UniProtKB-KW"/>
</dbReference>
<dbReference type="InterPro" id="IPR003615">
    <property type="entry name" value="HNH_nuc"/>
</dbReference>
<keyword evidence="2" id="KW-0255">Endonuclease</keyword>
<dbReference type="InterPro" id="IPR002711">
    <property type="entry name" value="HNH"/>
</dbReference>
<dbReference type="Pfam" id="PF01844">
    <property type="entry name" value="HNH"/>
    <property type="match status" value="1"/>
</dbReference>
<dbReference type="RefSeq" id="WP_377173833.1">
    <property type="nucleotide sequence ID" value="NZ_JBHUJA010000007.1"/>
</dbReference>
<gene>
    <name evidence="2" type="ORF">JIN78_06360</name>
</gene>
<dbReference type="CDD" id="cd00085">
    <property type="entry name" value="HNHc"/>
    <property type="match status" value="1"/>
</dbReference>
<keyword evidence="3" id="KW-1185">Reference proteome</keyword>
<proteinExistence type="predicted"/>
<dbReference type="EMBL" id="JAENIO010000012">
    <property type="protein sequence ID" value="MBK1833680.1"/>
    <property type="molecule type" value="Genomic_DNA"/>
</dbReference>
<dbReference type="GO" id="GO:0003676">
    <property type="term" value="F:nucleic acid binding"/>
    <property type="evidence" value="ECO:0007669"/>
    <property type="project" value="InterPro"/>
</dbReference>
<evidence type="ECO:0000313" key="3">
    <source>
        <dbReference type="Proteomes" id="UP000604083"/>
    </source>
</evidence>
<evidence type="ECO:0000259" key="1">
    <source>
        <dbReference type="Pfam" id="PF01844"/>
    </source>
</evidence>
<protein>
    <submittedName>
        <fullName evidence="2">HNH endonuclease</fullName>
    </submittedName>
</protein>
<keyword evidence="2" id="KW-0540">Nuclease</keyword>
<keyword evidence="2" id="KW-0378">Hydrolase</keyword>
<feature type="domain" description="HNH" evidence="1">
    <location>
        <begin position="31"/>
        <end position="77"/>
    </location>
</feature>
<dbReference type="AlphaFoldDB" id="A0A934RMU1"/>
<reference evidence="2" key="1">
    <citation type="submission" date="2021-01" db="EMBL/GenBank/DDBJ databases">
        <title>Modified the classification status of verrucomicrobia.</title>
        <authorList>
            <person name="Feng X."/>
        </authorList>
    </citation>
    <scope>NUCLEOTIDE SEQUENCE</scope>
    <source>
        <strain evidence="2">KCTC 12986</strain>
    </source>
</reference>
<sequence>MRSLIPNVPPSESELAEAFSLLKLDADDLRCVYCGDRSTEWDHFHPVMRNGRPTGYLTRIQNLVPACGKCNQSKGNRDWRDWMTSNAPRSPTTRGVRKLSQRMKRLQSFEAWGAEATVDFETVLGRDAIKQHNDYLKQILSLMREAEAHSKALRSALLDELPYVLQEKKPSLWRRLWRLLFGGR</sequence>
<name>A0A934RMU1_9BACT</name>
<evidence type="ECO:0000313" key="2">
    <source>
        <dbReference type="EMBL" id="MBK1833680.1"/>
    </source>
</evidence>
<dbReference type="Proteomes" id="UP000604083">
    <property type="component" value="Unassembled WGS sequence"/>
</dbReference>